<reference evidence="1 2" key="1">
    <citation type="journal article" date="2008" name="DNA Res.">
        <title>Determination of the genome sequence of Porphyromonas gingivalis strain ATCC 33277 and genomic comparison with strain W83 revealed extensive genome rearrangements in P. gingivalis.</title>
        <authorList>
            <person name="Naito M."/>
            <person name="Hirakawa H."/>
            <person name="Yamashita A."/>
            <person name="Ohara N."/>
            <person name="Shoji M."/>
            <person name="Yukitake H."/>
            <person name="Nakayama K."/>
            <person name="Toh H."/>
            <person name="Yoshimura F."/>
            <person name="Kuhara S."/>
            <person name="Hattori M."/>
            <person name="Hayashi T."/>
            <person name="Nakayama K."/>
        </authorList>
    </citation>
    <scope>NUCLEOTIDE SEQUENCE [LARGE SCALE GENOMIC DNA]</scope>
    <source>
        <strain evidence="2">ATCC 33277 / DSM 20709 / CIP 103683 / JCM 12257 / NCTC 11834 / 2561</strain>
    </source>
</reference>
<protein>
    <submittedName>
        <fullName evidence="1">Uncharacterized protein</fullName>
    </submittedName>
</protein>
<dbReference type="AlphaFoldDB" id="B2RI65"/>
<dbReference type="Proteomes" id="UP000008842">
    <property type="component" value="Chromosome"/>
</dbReference>
<name>B2RI65_PORG3</name>
<dbReference type="HOGENOM" id="CLU_3028420_0_0_10"/>
<gene>
    <name evidence="1" type="ordered locus">PGN_0541</name>
</gene>
<evidence type="ECO:0000313" key="1">
    <source>
        <dbReference type="EMBL" id="BAG33060.1"/>
    </source>
</evidence>
<accession>B2RI65</accession>
<proteinExistence type="predicted"/>
<organism evidence="1 2">
    <name type="scientific">Porphyromonas gingivalis (strain ATCC 33277 / DSM 20709 / CIP 103683 / JCM 12257 / NCTC 11834 / 2561)</name>
    <dbReference type="NCBI Taxonomy" id="431947"/>
    <lineage>
        <taxon>Bacteria</taxon>
        <taxon>Pseudomonadati</taxon>
        <taxon>Bacteroidota</taxon>
        <taxon>Bacteroidia</taxon>
        <taxon>Bacteroidales</taxon>
        <taxon>Porphyromonadaceae</taxon>
        <taxon>Porphyromonas</taxon>
    </lineage>
</organism>
<dbReference type="KEGG" id="pgn:PGN_0541"/>
<dbReference type="EMBL" id="AP009380">
    <property type="protein sequence ID" value="BAG33060.1"/>
    <property type="molecule type" value="Genomic_DNA"/>
</dbReference>
<sequence>MHAIDSRVKENRIHLYDVKKDWFYDDILVFGKTKIQKPILLNRERVVTVEVFLRLRYH</sequence>
<evidence type="ECO:0000313" key="2">
    <source>
        <dbReference type="Proteomes" id="UP000008842"/>
    </source>
</evidence>